<protein>
    <recommendedName>
        <fullName evidence="13">Threonine--tRNA ligase</fullName>
        <ecNumber evidence="13">6.1.1.3</ecNumber>
    </recommendedName>
    <alternativeName>
        <fullName evidence="13">Threonyl-tRNA synthetase</fullName>
        <shortName evidence="13">ThrRS</shortName>
    </alternativeName>
</protein>
<dbReference type="HAMAP" id="MF_00184">
    <property type="entry name" value="Thr_tRNA_synth"/>
    <property type="match status" value="1"/>
</dbReference>
<feature type="binding site" evidence="13">
    <location>
        <position position="284"/>
    </location>
    <ligand>
        <name>Zn(2+)</name>
        <dbReference type="ChEBI" id="CHEBI:29105"/>
        <note>catalytic</note>
    </ligand>
</feature>
<organism evidence="16 17">
    <name type="scientific">Candidatus Wolfebacteria bacterium CG1_02_39_135</name>
    <dbReference type="NCBI Taxonomy" id="1805425"/>
    <lineage>
        <taxon>Bacteria</taxon>
        <taxon>Candidatus Wolfeibacteriota</taxon>
    </lineage>
</organism>
<evidence type="ECO:0000256" key="4">
    <source>
        <dbReference type="ARBA" id="ARBA00022598"/>
    </source>
</evidence>
<dbReference type="PANTHER" id="PTHR11451:SF44">
    <property type="entry name" value="THREONINE--TRNA LIGASE, CHLOROPLASTIC_MITOCHONDRIAL 2"/>
    <property type="match status" value="1"/>
</dbReference>
<feature type="domain" description="Aminoacyl-transfer RNA synthetases class-II family profile" evidence="15">
    <location>
        <begin position="191"/>
        <end position="484"/>
    </location>
</feature>
<evidence type="ECO:0000256" key="10">
    <source>
        <dbReference type="ARBA" id="ARBA00022917"/>
    </source>
</evidence>
<dbReference type="Pfam" id="PF07973">
    <property type="entry name" value="tRNA_SAD"/>
    <property type="match status" value="1"/>
</dbReference>
<dbReference type="InterPro" id="IPR012947">
    <property type="entry name" value="tRNA_SAD"/>
</dbReference>
<comment type="caution">
    <text evidence="13">Lacks conserved residue(s) required for the propagation of feature annotation.</text>
</comment>
<evidence type="ECO:0000256" key="5">
    <source>
        <dbReference type="ARBA" id="ARBA00022723"/>
    </source>
</evidence>
<dbReference type="InterPro" id="IPR047246">
    <property type="entry name" value="ThrRS_anticodon"/>
</dbReference>
<comment type="subcellular location">
    <subcellularLocation>
        <location evidence="13">Cytoplasm</location>
    </subcellularLocation>
</comment>
<dbReference type="SUPFAM" id="SSF55186">
    <property type="entry name" value="ThrRS/AlaRS common domain"/>
    <property type="match status" value="1"/>
</dbReference>
<dbReference type="Pfam" id="PF00587">
    <property type="entry name" value="tRNA-synt_2b"/>
    <property type="match status" value="1"/>
</dbReference>
<comment type="similarity">
    <text evidence="1 13">Belongs to the class-II aminoacyl-tRNA synthetase family.</text>
</comment>
<evidence type="ECO:0000256" key="3">
    <source>
        <dbReference type="ARBA" id="ARBA00022555"/>
    </source>
</evidence>
<dbReference type="Pfam" id="PF03129">
    <property type="entry name" value="HGTP_anticodon"/>
    <property type="match status" value="1"/>
</dbReference>
<dbReference type="InterPro" id="IPR045864">
    <property type="entry name" value="aa-tRNA-synth_II/BPL/LPL"/>
</dbReference>
<feature type="binding site" evidence="13">
    <location>
        <position position="335"/>
    </location>
    <ligand>
        <name>Zn(2+)</name>
        <dbReference type="ChEBI" id="CHEBI:29105"/>
        <note>catalytic</note>
    </ligand>
</feature>
<dbReference type="FunFam" id="3.40.50.800:FF:000001">
    <property type="entry name" value="Threonine--tRNA ligase"/>
    <property type="match status" value="1"/>
</dbReference>
<keyword evidence="7 13" id="KW-0862">Zinc</keyword>
<evidence type="ECO:0000256" key="12">
    <source>
        <dbReference type="ARBA" id="ARBA00049515"/>
    </source>
</evidence>
<dbReference type="EC" id="6.1.1.3" evidence="13"/>
<keyword evidence="6 13" id="KW-0547">Nucleotide-binding</keyword>
<dbReference type="Gene3D" id="3.40.50.800">
    <property type="entry name" value="Anticodon-binding domain"/>
    <property type="match status" value="1"/>
</dbReference>
<comment type="caution">
    <text evidence="16">The sequence shown here is derived from an EMBL/GenBank/DDBJ whole genome shotgun (WGS) entry which is preliminary data.</text>
</comment>
<keyword evidence="10 13" id="KW-0648">Protein biosynthesis</keyword>
<reference evidence="16 17" key="1">
    <citation type="journal article" date="2016" name="Environ. Microbiol.">
        <title>Genomic resolution of a cold subsurface aquifer community provides metabolic insights for novel microbes adapted to high CO concentrations.</title>
        <authorList>
            <person name="Probst A.J."/>
            <person name="Castelle C.J."/>
            <person name="Singh A."/>
            <person name="Brown C.T."/>
            <person name="Anantharaman K."/>
            <person name="Sharon I."/>
            <person name="Hug L.A."/>
            <person name="Burstein D."/>
            <person name="Emerson J.B."/>
            <person name="Thomas B.C."/>
            <person name="Banfield J.F."/>
        </authorList>
    </citation>
    <scope>NUCLEOTIDE SEQUENCE [LARGE SCALE GENOMIC DNA]</scope>
    <source>
        <strain evidence="16">CG1_02_39_135</strain>
    </source>
</reference>
<comment type="catalytic activity">
    <reaction evidence="12 13">
        <text>tRNA(Thr) + L-threonine + ATP = L-threonyl-tRNA(Thr) + AMP + diphosphate + H(+)</text>
        <dbReference type="Rhea" id="RHEA:24624"/>
        <dbReference type="Rhea" id="RHEA-COMP:9670"/>
        <dbReference type="Rhea" id="RHEA-COMP:9704"/>
        <dbReference type="ChEBI" id="CHEBI:15378"/>
        <dbReference type="ChEBI" id="CHEBI:30616"/>
        <dbReference type="ChEBI" id="CHEBI:33019"/>
        <dbReference type="ChEBI" id="CHEBI:57926"/>
        <dbReference type="ChEBI" id="CHEBI:78442"/>
        <dbReference type="ChEBI" id="CHEBI:78534"/>
        <dbReference type="ChEBI" id="CHEBI:456215"/>
        <dbReference type="EC" id="6.1.1.3"/>
    </reaction>
</comment>
<dbReference type="CDD" id="cd00860">
    <property type="entry name" value="ThrRS_anticodon"/>
    <property type="match status" value="1"/>
</dbReference>
<dbReference type="SUPFAM" id="SSF52954">
    <property type="entry name" value="Class II aaRS ABD-related"/>
    <property type="match status" value="1"/>
</dbReference>
<dbReference type="GO" id="GO:0046872">
    <property type="term" value="F:metal ion binding"/>
    <property type="evidence" value="ECO:0007669"/>
    <property type="project" value="UniProtKB-KW"/>
</dbReference>
<gene>
    <name evidence="13" type="primary">thrS</name>
    <name evidence="16" type="ORF">AUJ30_01500</name>
</gene>
<keyword evidence="11 13" id="KW-0030">Aminoacyl-tRNA synthetase</keyword>
<dbReference type="PRINTS" id="PR01047">
    <property type="entry name" value="TRNASYNTHTHR"/>
</dbReference>
<dbReference type="GO" id="GO:0000049">
    <property type="term" value="F:tRNA binding"/>
    <property type="evidence" value="ECO:0007669"/>
    <property type="project" value="UniProtKB-KW"/>
</dbReference>
<comment type="subunit">
    <text evidence="13">Homodimer.</text>
</comment>
<dbReference type="Proteomes" id="UP000182693">
    <property type="component" value="Unassembled WGS sequence"/>
</dbReference>
<dbReference type="FunFam" id="3.30.930.10:FF:000002">
    <property type="entry name" value="Threonine--tRNA ligase"/>
    <property type="match status" value="1"/>
</dbReference>
<dbReference type="InterPro" id="IPR033728">
    <property type="entry name" value="ThrRS_core"/>
</dbReference>
<dbReference type="CDD" id="cd00771">
    <property type="entry name" value="ThrRS_core"/>
    <property type="match status" value="1"/>
</dbReference>
<evidence type="ECO:0000313" key="16">
    <source>
        <dbReference type="EMBL" id="OIO65122.1"/>
    </source>
</evidence>
<keyword evidence="8 13" id="KW-0067">ATP-binding</keyword>
<dbReference type="InterPro" id="IPR036621">
    <property type="entry name" value="Anticodon-bd_dom_sf"/>
</dbReference>
<dbReference type="STRING" id="1805425.AUJ30_01500"/>
<evidence type="ECO:0000256" key="7">
    <source>
        <dbReference type="ARBA" id="ARBA00022833"/>
    </source>
</evidence>
<keyword evidence="2 13" id="KW-0963">Cytoplasm</keyword>
<evidence type="ECO:0000256" key="13">
    <source>
        <dbReference type="HAMAP-Rule" id="MF_00184"/>
    </source>
</evidence>
<comment type="cofactor">
    <cofactor evidence="13">
        <name>Zn(2+)</name>
        <dbReference type="ChEBI" id="CHEBI:29105"/>
    </cofactor>
    <text evidence="13">Binds 1 zinc ion per subunit.</text>
</comment>
<keyword evidence="3 13" id="KW-0820">tRNA-binding</keyword>
<evidence type="ECO:0000256" key="2">
    <source>
        <dbReference type="ARBA" id="ARBA00022490"/>
    </source>
</evidence>
<dbReference type="GO" id="GO:0004829">
    <property type="term" value="F:threonine-tRNA ligase activity"/>
    <property type="evidence" value="ECO:0007669"/>
    <property type="project" value="UniProtKB-UniRule"/>
</dbReference>
<evidence type="ECO:0000313" key="17">
    <source>
        <dbReference type="Proteomes" id="UP000182693"/>
    </source>
</evidence>
<dbReference type="GO" id="GO:0006435">
    <property type="term" value="P:threonyl-tRNA aminoacylation"/>
    <property type="evidence" value="ECO:0007669"/>
    <property type="project" value="UniProtKB-UniRule"/>
</dbReference>
<dbReference type="PROSITE" id="PS50862">
    <property type="entry name" value="AA_TRNA_LIGASE_II"/>
    <property type="match status" value="1"/>
</dbReference>
<dbReference type="FunFam" id="3.30.980.10:FF:000005">
    <property type="entry name" value="Threonyl-tRNA synthetase, mitochondrial"/>
    <property type="match status" value="1"/>
</dbReference>
<accession>A0A1J4XTQ1</accession>
<evidence type="ECO:0000256" key="1">
    <source>
        <dbReference type="ARBA" id="ARBA00008226"/>
    </source>
</evidence>
<feature type="binding site" evidence="13">
    <location>
        <position position="461"/>
    </location>
    <ligand>
        <name>Zn(2+)</name>
        <dbReference type="ChEBI" id="CHEBI:29105"/>
        <note>catalytic</note>
    </ligand>
</feature>
<evidence type="ECO:0000256" key="11">
    <source>
        <dbReference type="ARBA" id="ARBA00023146"/>
    </source>
</evidence>
<dbReference type="AlphaFoldDB" id="A0A1J4XTQ1"/>
<feature type="coiled-coil region" evidence="14">
    <location>
        <begin position="170"/>
        <end position="197"/>
    </location>
</feature>
<dbReference type="InterPro" id="IPR002320">
    <property type="entry name" value="Thr-tRNA-ligase_IIa"/>
</dbReference>
<dbReference type="Gene3D" id="3.30.930.10">
    <property type="entry name" value="Bira Bifunctional Protein, Domain 2"/>
    <property type="match status" value="1"/>
</dbReference>
<sequence>MKKRAWKKENQLDTLRHSTSHILAAAVLEMFPKTKFGIGPTIENGFYYDFDNIKISEADLPQIEKQMRELIKKDLKFKKEIVSFAEAKKLFKDQPYKLDLIKELQKNKKKISIYKTSDSKNIVFLDLCAGPHVNSTKEINPDAFKLTKIAGAYWRGDEKNKMLTRIYGVAFATKKELDEYSRMIEEAEKRDHRLLGQKLDLFHLDEEFGLGLPLWHPKGALLRQIIEDYSIKEYLQNGYQLLRTPHIARLDLWKKSGHWNFYRENMYSPMEIEKEKYVVKPMNCPGHILIYNHQPKSYRDLPLRFAELGTVYRYEKSGVLHGLTRVRGFTQDDAHIFCAPNQINQEITDCLKLGLKVLKIFGFKEYDIYLSTRPQKYIGTIKNWGKATAALKYALEKNNLKYQVDPGEGVFYGPKIDLKIKDSLGRPWQCTTIQIDFNLPEKFDVSYINEKGKKEQPIMIHRALLGSIERFVGVLLEHFSGALPLWLSPVQLEIINVGSGHRQYAKEIYSQLLENNIRASISDENLTVSKRIREAEIQKIPYILIVGDKELKNKTVNVRHYRRGQEGEIKIEKLIEKLKKEIENKTI</sequence>
<dbReference type="InterPro" id="IPR018163">
    <property type="entry name" value="Thr/Ala-tRNA-synth_IIc_edit"/>
</dbReference>
<proteinExistence type="inferred from homology"/>
<keyword evidence="9 13" id="KW-0694">RNA-binding</keyword>
<keyword evidence="14" id="KW-0175">Coiled coil</keyword>
<dbReference type="NCBIfam" id="TIGR00418">
    <property type="entry name" value="thrS"/>
    <property type="match status" value="1"/>
</dbReference>
<evidence type="ECO:0000256" key="6">
    <source>
        <dbReference type="ARBA" id="ARBA00022741"/>
    </source>
</evidence>
<dbReference type="Gene3D" id="3.30.980.10">
    <property type="entry name" value="Threonyl-trna Synthetase, Chain A, domain 2"/>
    <property type="match status" value="1"/>
</dbReference>
<keyword evidence="4 13" id="KW-0436">Ligase</keyword>
<evidence type="ECO:0000256" key="9">
    <source>
        <dbReference type="ARBA" id="ARBA00022884"/>
    </source>
</evidence>
<dbReference type="SMART" id="SM00863">
    <property type="entry name" value="tRNA_SAD"/>
    <property type="match status" value="1"/>
</dbReference>
<dbReference type="PANTHER" id="PTHR11451">
    <property type="entry name" value="THREONINE-TRNA LIGASE"/>
    <property type="match status" value="1"/>
</dbReference>
<evidence type="ECO:0000256" key="8">
    <source>
        <dbReference type="ARBA" id="ARBA00022840"/>
    </source>
</evidence>
<keyword evidence="5 13" id="KW-0479">Metal-binding</keyword>
<dbReference type="InterPro" id="IPR004154">
    <property type="entry name" value="Anticodon-bd"/>
</dbReference>
<dbReference type="GO" id="GO:0005524">
    <property type="term" value="F:ATP binding"/>
    <property type="evidence" value="ECO:0007669"/>
    <property type="project" value="UniProtKB-UniRule"/>
</dbReference>
<dbReference type="SUPFAM" id="SSF55681">
    <property type="entry name" value="Class II aaRS and biotin synthetases"/>
    <property type="match status" value="1"/>
</dbReference>
<dbReference type="EMBL" id="MNWX01000027">
    <property type="protein sequence ID" value="OIO65122.1"/>
    <property type="molecule type" value="Genomic_DNA"/>
</dbReference>
<dbReference type="Gene3D" id="3.30.54.20">
    <property type="match status" value="1"/>
</dbReference>
<dbReference type="InterPro" id="IPR002314">
    <property type="entry name" value="aa-tRNA-synt_IIb"/>
</dbReference>
<name>A0A1J4XTQ1_9BACT</name>
<evidence type="ECO:0000259" key="15">
    <source>
        <dbReference type="PROSITE" id="PS50862"/>
    </source>
</evidence>
<dbReference type="InterPro" id="IPR006195">
    <property type="entry name" value="aa-tRNA-synth_II"/>
</dbReference>
<evidence type="ECO:0000256" key="14">
    <source>
        <dbReference type="SAM" id="Coils"/>
    </source>
</evidence>
<dbReference type="GO" id="GO:0005737">
    <property type="term" value="C:cytoplasm"/>
    <property type="evidence" value="ECO:0007669"/>
    <property type="project" value="UniProtKB-SubCell"/>
</dbReference>